<comment type="caution">
    <text evidence="2">The sequence shown here is derived from an EMBL/GenBank/DDBJ whole genome shotgun (WGS) entry which is preliminary data.</text>
</comment>
<gene>
    <name evidence="2" type="ORF">BpHYR1_049967</name>
</gene>
<dbReference type="AlphaFoldDB" id="A0A3M7R5G0"/>
<sequence>MNIPKYDVTLRAVDLQNFLVYSGTAYQKLVEIPFKFKNVPLAQKKKDGRPPKAKKALTKNNNN</sequence>
<dbReference type="Proteomes" id="UP000276133">
    <property type="component" value="Unassembled WGS sequence"/>
</dbReference>
<reference evidence="2 3" key="1">
    <citation type="journal article" date="2018" name="Sci. Rep.">
        <title>Genomic signatures of local adaptation to the degree of environmental predictability in rotifers.</title>
        <authorList>
            <person name="Franch-Gras L."/>
            <person name="Hahn C."/>
            <person name="Garcia-Roger E.M."/>
            <person name="Carmona M.J."/>
            <person name="Serra M."/>
            <person name="Gomez A."/>
        </authorList>
    </citation>
    <scope>NUCLEOTIDE SEQUENCE [LARGE SCALE GENOMIC DNA]</scope>
    <source>
        <strain evidence="2">HYR1</strain>
    </source>
</reference>
<dbReference type="EMBL" id="REGN01004195">
    <property type="protein sequence ID" value="RNA18641.1"/>
    <property type="molecule type" value="Genomic_DNA"/>
</dbReference>
<evidence type="ECO:0000313" key="3">
    <source>
        <dbReference type="Proteomes" id="UP000276133"/>
    </source>
</evidence>
<organism evidence="2 3">
    <name type="scientific">Brachionus plicatilis</name>
    <name type="common">Marine rotifer</name>
    <name type="synonym">Brachionus muelleri</name>
    <dbReference type="NCBI Taxonomy" id="10195"/>
    <lineage>
        <taxon>Eukaryota</taxon>
        <taxon>Metazoa</taxon>
        <taxon>Spiralia</taxon>
        <taxon>Gnathifera</taxon>
        <taxon>Rotifera</taxon>
        <taxon>Eurotatoria</taxon>
        <taxon>Monogononta</taxon>
        <taxon>Pseudotrocha</taxon>
        <taxon>Ploima</taxon>
        <taxon>Brachionidae</taxon>
        <taxon>Brachionus</taxon>
    </lineage>
</organism>
<proteinExistence type="predicted"/>
<evidence type="ECO:0000313" key="2">
    <source>
        <dbReference type="EMBL" id="RNA18641.1"/>
    </source>
</evidence>
<feature type="region of interest" description="Disordered" evidence="1">
    <location>
        <begin position="43"/>
        <end position="63"/>
    </location>
</feature>
<accession>A0A3M7R5G0</accession>
<dbReference type="OrthoDB" id="10225403at2759"/>
<keyword evidence="3" id="KW-1185">Reference proteome</keyword>
<protein>
    <submittedName>
        <fullName evidence="2">Uncharacterized protein</fullName>
    </submittedName>
</protein>
<evidence type="ECO:0000256" key="1">
    <source>
        <dbReference type="SAM" id="MobiDB-lite"/>
    </source>
</evidence>
<name>A0A3M7R5G0_BRAPC</name>